<feature type="domain" description="PA" evidence="12">
    <location>
        <begin position="419"/>
        <end position="497"/>
    </location>
</feature>
<dbReference type="PROSITE" id="PS00137">
    <property type="entry name" value="SUBTILASE_HIS"/>
    <property type="match status" value="1"/>
</dbReference>
<name>A0A318S613_9DEIO</name>
<dbReference type="Pfam" id="PF00082">
    <property type="entry name" value="Peptidase_S8"/>
    <property type="match status" value="2"/>
</dbReference>
<dbReference type="RefSeq" id="WP_110887865.1">
    <property type="nucleotide sequence ID" value="NZ_QJSX01000014.1"/>
</dbReference>
<dbReference type="Gene3D" id="3.30.70.80">
    <property type="entry name" value="Peptidase S8 propeptide/proteinase inhibitor I9"/>
    <property type="match status" value="1"/>
</dbReference>
<evidence type="ECO:0000256" key="7">
    <source>
        <dbReference type="PIRSR" id="PIRSR615500-1"/>
    </source>
</evidence>
<evidence type="ECO:0000256" key="2">
    <source>
        <dbReference type="ARBA" id="ARBA00022512"/>
    </source>
</evidence>
<dbReference type="PROSITE" id="PS51892">
    <property type="entry name" value="SUBTILASE"/>
    <property type="match status" value="1"/>
</dbReference>
<gene>
    <name evidence="13" type="ORF">DES52_11435</name>
</gene>
<evidence type="ECO:0000256" key="3">
    <source>
        <dbReference type="ARBA" id="ARBA00022670"/>
    </source>
</evidence>
<dbReference type="PANTHER" id="PTHR43806">
    <property type="entry name" value="PEPTIDASE S8"/>
    <property type="match status" value="1"/>
</dbReference>
<accession>A0A318S613</accession>
<dbReference type="PROSITE" id="PS51257">
    <property type="entry name" value="PROKAR_LIPOPROTEIN"/>
    <property type="match status" value="1"/>
</dbReference>
<dbReference type="PRINTS" id="PR00723">
    <property type="entry name" value="SUBTILISIN"/>
</dbReference>
<keyword evidence="2" id="KW-0134">Cell wall</keyword>
<evidence type="ECO:0000259" key="11">
    <source>
        <dbReference type="Pfam" id="PF00082"/>
    </source>
</evidence>
<dbReference type="Pfam" id="PF02225">
    <property type="entry name" value="PA"/>
    <property type="match status" value="1"/>
</dbReference>
<dbReference type="InterPro" id="IPR037045">
    <property type="entry name" value="S8pro/Inhibitor_I9_sf"/>
</dbReference>
<dbReference type="InterPro" id="IPR050131">
    <property type="entry name" value="Peptidase_S8_subtilisin-like"/>
</dbReference>
<dbReference type="Gene3D" id="3.40.50.200">
    <property type="entry name" value="Peptidase S8/S53 domain"/>
    <property type="match status" value="1"/>
</dbReference>
<evidence type="ECO:0000256" key="1">
    <source>
        <dbReference type="ARBA" id="ARBA00011073"/>
    </source>
</evidence>
<keyword evidence="3 8" id="KW-0645">Protease</keyword>
<keyword evidence="2" id="KW-0964">Secreted</keyword>
<feature type="active site" description="Charge relay system" evidence="7 8">
    <location>
        <position position="523"/>
    </location>
</feature>
<proteinExistence type="inferred from homology"/>
<feature type="domain" description="Peptidase S8/S53" evidence="11">
    <location>
        <begin position="165"/>
        <end position="394"/>
    </location>
</feature>
<dbReference type="GO" id="GO:0004252">
    <property type="term" value="F:serine-type endopeptidase activity"/>
    <property type="evidence" value="ECO:0007669"/>
    <property type="project" value="UniProtKB-UniRule"/>
</dbReference>
<dbReference type="Gene3D" id="3.50.30.30">
    <property type="match status" value="1"/>
</dbReference>
<sequence length="582" mass="59353">MKNVRAICLLGLSLSLAACGSTPSSVTASTSDLATQGVRSETAARYLVGFKAGKGVDRKAISRAGGQLGRSFDRIEAASVTLTPSAAQKLASDPSVEYVERVELRYQAGGPAADTDGLVSIAGTTLGKPGGTLGGLNATWSQQGEITYGDQALNVPQLYGMNQRGAGIGVCVVDTGIDGDHPELAAALKGYKNFVLADSPQRDDPFTNDVNGHGTHVSGTIAAQLGSESSGLLHQMTWQGGVLGVAPSVNLYAARVLGDTGYGTTEDVIAGVLWCAGKVALGEERHMVINMSLGSGKPKAAAEQYETRTERRAMQAAYDMGALLVGAAGNDASKEPHYPSDHPSVIKVGAVNAKGDLASFSNYNSKQELVAPGDQVLSSVPVGFGRDGSVSVPGFSFASMEAATGSAVSSVTGVITATATASNQLCGVGTIDATLSGKIALISRGTCTFAEKVTNAVNSGAIGAIIYNNRAGDFGADLGSDKSIPVVTILQADGQALLQALTASTTGSLSVKTADYAYYGGTSMATPHVSGAAALVWAAKPNLTNEQLRKLLSDTATDLGPNGRDNFFGNGLVNPLAAIQTP</sequence>
<keyword evidence="14" id="KW-1185">Reference proteome</keyword>
<feature type="signal peptide" evidence="10">
    <location>
        <begin position="1"/>
        <end position="20"/>
    </location>
</feature>
<evidence type="ECO:0000313" key="14">
    <source>
        <dbReference type="Proteomes" id="UP000248326"/>
    </source>
</evidence>
<feature type="chain" id="PRO_5016394434" evidence="10">
    <location>
        <begin position="21"/>
        <end position="582"/>
    </location>
</feature>
<dbReference type="InterPro" id="IPR036852">
    <property type="entry name" value="Peptidase_S8/S53_dom_sf"/>
</dbReference>
<dbReference type="OrthoDB" id="9798386at2"/>
<dbReference type="PROSITE" id="PS00138">
    <property type="entry name" value="SUBTILASE_SER"/>
    <property type="match status" value="1"/>
</dbReference>
<keyword evidence="6 8" id="KW-0720">Serine protease</keyword>
<organism evidence="13 14">
    <name type="scientific">Deinococcus yavapaiensis KR-236</name>
    <dbReference type="NCBI Taxonomy" id="694435"/>
    <lineage>
        <taxon>Bacteria</taxon>
        <taxon>Thermotogati</taxon>
        <taxon>Deinococcota</taxon>
        <taxon>Deinococci</taxon>
        <taxon>Deinococcales</taxon>
        <taxon>Deinococcaceae</taxon>
        <taxon>Deinococcus</taxon>
    </lineage>
</organism>
<dbReference type="InterPro" id="IPR003137">
    <property type="entry name" value="PA_domain"/>
</dbReference>
<dbReference type="InterPro" id="IPR015500">
    <property type="entry name" value="Peptidase_S8_subtilisin-rel"/>
</dbReference>
<feature type="domain" description="Peptidase S8/S53" evidence="11">
    <location>
        <begin position="507"/>
        <end position="571"/>
    </location>
</feature>
<evidence type="ECO:0000256" key="4">
    <source>
        <dbReference type="ARBA" id="ARBA00022729"/>
    </source>
</evidence>
<feature type="active site" description="Charge relay system" evidence="7 8">
    <location>
        <position position="213"/>
    </location>
</feature>
<feature type="active site" description="Charge relay system" evidence="7 8">
    <location>
        <position position="174"/>
    </location>
</feature>
<dbReference type="InterPro" id="IPR000209">
    <property type="entry name" value="Peptidase_S8/S53_dom"/>
</dbReference>
<dbReference type="GO" id="GO:0006508">
    <property type="term" value="P:proteolysis"/>
    <property type="evidence" value="ECO:0007669"/>
    <property type="project" value="UniProtKB-KW"/>
</dbReference>
<reference evidence="13 14" key="1">
    <citation type="submission" date="2018-06" db="EMBL/GenBank/DDBJ databases">
        <title>Genomic Encyclopedia of Type Strains, Phase IV (KMG-IV): sequencing the most valuable type-strain genomes for metagenomic binning, comparative biology and taxonomic classification.</title>
        <authorList>
            <person name="Goeker M."/>
        </authorList>
    </citation>
    <scope>NUCLEOTIDE SEQUENCE [LARGE SCALE GENOMIC DNA]</scope>
    <source>
        <strain evidence="13 14">DSM 18048</strain>
    </source>
</reference>
<keyword evidence="5 8" id="KW-0378">Hydrolase</keyword>
<evidence type="ECO:0000259" key="12">
    <source>
        <dbReference type="Pfam" id="PF02225"/>
    </source>
</evidence>
<protein>
    <submittedName>
        <fullName evidence="13">Subtilisin family serine protease</fullName>
    </submittedName>
</protein>
<comment type="caution">
    <text evidence="13">The sequence shown here is derived from an EMBL/GenBank/DDBJ whole genome shotgun (WGS) entry which is preliminary data.</text>
</comment>
<dbReference type="PANTHER" id="PTHR43806:SF11">
    <property type="entry name" value="CEREVISIN-RELATED"/>
    <property type="match status" value="1"/>
</dbReference>
<dbReference type="AlphaFoldDB" id="A0A318S613"/>
<dbReference type="InterPro" id="IPR023828">
    <property type="entry name" value="Peptidase_S8_Ser-AS"/>
</dbReference>
<dbReference type="InterPro" id="IPR023827">
    <property type="entry name" value="Peptidase_S8_Asp-AS"/>
</dbReference>
<dbReference type="Proteomes" id="UP000248326">
    <property type="component" value="Unassembled WGS sequence"/>
</dbReference>
<evidence type="ECO:0000313" key="13">
    <source>
        <dbReference type="EMBL" id="PYE51834.1"/>
    </source>
</evidence>
<dbReference type="PROSITE" id="PS00136">
    <property type="entry name" value="SUBTILASE_ASP"/>
    <property type="match status" value="1"/>
</dbReference>
<dbReference type="EMBL" id="QJSX01000014">
    <property type="protein sequence ID" value="PYE51834.1"/>
    <property type="molecule type" value="Genomic_DNA"/>
</dbReference>
<dbReference type="SUPFAM" id="SSF54897">
    <property type="entry name" value="Protease propeptides/inhibitors"/>
    <property type="match status" value="1"/>
</dbReference>
<comment type="similarity">
    <text evidence="1 8 9">Belongs to the peptidase S8 family.</text>
</comment>
<dbReference type="SUPFAM" id="SSF52743">
    <property type="entry name" value="Subtilisin-like"/>
    <property type="match status" value="1"/>
</dbReference>
<evidence type="ECO:0000256" key="8">
    <source>
        <dbReference type="PROSITE-ProRule" id="PRU01240"/>
    </source>
</evidence>
<keyword evidence="4 10" id="KW-0732">Signal</keyword>
<evidence type="ECO:0000256" key="6">
    <source>
        <dbReference type="ARBA" id="ARBA00022825"/>
    </source>
</evidence>
<evidence type="ECO:0000256" key="9">
    <source>
        <dbReference type="RuleBase" id="RU003355"/>
    </source>
</evidence>
<evidence type="ECO:0000256" key="10">
    <source>
        <dbReference type="SAM" id="SignalP"/>
    </source>
</evidence>
<evidence type="ECO:0000256" key="5">
    <source>
        <dbReference type="ARBA" id="ARBA00022801"/>
    </source>
</evidence>
<dbReference type="InterPro" id="IPR022398">
    <property type="entry name" value="Peptidase_S8_His-AS"/>
</dbReference>